<keyword evidence="1" id="KW-0812">Transmembrane</keyword>
<sequence length="74" mass="8841">FGITTVFSSVSIPKLPGIYNFFFFVFKFRVVVLLISQLKFWFQVFPAKPKVSARERWQDWSSAVWLRRYVTDSQ</sequence>
<reference evidence="2" key="1">
    <citation type="journal article" date="2018" name="PLoS Negl. Trop. Dis.">
        <title>Sialome diversity of ticks revealed by RNAseq of single tick salivary glands.</title>
        <authorList>
            <person name="Perner J."/>
            <person name="Kropackova S."/>
            <person name="Kopacek P."/>
            <person name="Ribeiro J.M."/>
        </authorList>
    </citation>
    <scope>NUCLEOTIDE SEQUENCE</scope>
    <source>
        <strain evidence="2">Siblings of single egg batch collected in Ceske Budejovice</strain>
        <tissue evidence="2">Salivary glands</tissue>
    </source>
</reference>
<keyword evidence="1" id="KW-0472">Membrane</keyword>
<feature type="transmembrane region" description="Helical" evidence="1">
    <location>
        <begin position="18"/>
        <end position="42"/>
    </location>
</feature>
<accession>A0A147BAK1</accession>
<evidence type="ECO:0000256" key="1">
    <source>
        <dbReference type="SAM" id="Phobius"/>
    </source>
</evidence>
<evidence type="ECO:0000313" key="2">
    <source>
        <dbReference type="EMBL" id="JAR87773.1"/>
    </source>
</evidence>
<dbReference type="EMBL" id="GEGO01007631">
    <property type="protein sequence ID" value="JAR87773.1"/>
    <property type="molecule type" value="Transcribed_RNA"/>
</dbReference>
<feature type="non-terminal residue" evidence="2">
    <location>
        <position position="1"/>
    </location>
</feature>
<protein>
    <submittedName>
        <fullName evidence="2">Uncharacterized protein</fullName>
    </submittedName>
</protein>
<name>A0A147BAK1_IXORI</name>
<keyword evidence="1" id="KW-1133">Transmembrane helix</keyword>
<dbReference type="AlphaFoldDB" id="A0A147BAK1"/>
<organism evidence="2">
    <name type="scientific">Ixodes ricinus</name>
    <name type="common">Common tick</name>
    <name type="synonym">Acarus ricinus</name>
    <dbReference type="NCBI Taxonomy" id="34613"/>
    <lineage>
        <taxon>Eukaryota</taxon>
        <taxon>Metazoa</taxon>
        <taxon>Ecdysozoa</taxon>
        <taxon>Arthropoda</taxon>
        <taxon>Chelicerata</taxon>
        <taxon>Arachnida</taxon>
        <taxon>Acari</taxon>
        <taxon>Parasitiformes</taxon>
        <taxon>Ixodida</taxon>
        <taxon>Ixodoidea</taxon>
        <taxon>Ixodidae</taxon>
        <taxon>Ixodinae</taxon>
        <taxon>Ixodes</taxon>
    </lineage>
</organism>
<proteinExistence type="predicted"/>